<evidence type="ECO:0000313" key="1">
    <source>
        <dbReference type="EMBL" id="KAK8130780.1"/>
    </source>
</evidence>
<keyword evidence="2" id="KW-1185">Reference proteome</keyword>
<evidence type="ECO:0000313" key="2">
    <source>
        <dbReference type="Proteomes" id="UP001392437"/>
    </source>
</evidence>
<organism evidence="1 2">
    <name type="scientific">Apiospora kogelbergensis</name>
    <dbReference type="NCBI Taxonomy" id="1337665"/>
    <lineage>
        <taxon>Eukaryota</taxon>
        <taxon>Fungi</taxon>
        <taxon>Dikarya</taxon>
        <taxon>Ascomycota</taxon>
        <taxon>Pezizomycotina</taxon>
        <taxon>Sordariomycetes</taxon>
        <taxon>Xylariomycetidae</taxon>
        <taxon>Amphisphaeriales</taxon>
        <taxon>Apiosporaceae</taxon>
        <taxon>Apiospora</taxon>
    </lineage>
</organism>
<reference evidence="1 2" key="1">
    <citation type="submission" date="2023-01" db="EMBL/GenBank/DDBJ databases">
        <title>Analysis of 21 Apiospora genomes using comparative genomics revels a genus with tremendous synthesis potential of carbohydrate active enzymes and secondary metabolites.</title>
        <authorList>
            <person name="Sorensen T."/>
        </authorList>
    </citation>
    <scope>NUCLEOTIDE SEQUENCE [LARGE SCALE GENOMIC DNA]</scope>
    <source>
        <strain evidence="1 2">CBS 117206</strain>
    </source>
</reference>
<gene>
    <name evidence="1" type="ORF">PG999_003160</name>
</gene>
<dbReference type="EMBL" id="JAQQWP010000002">
    <property type="protein sequence ID" value="KAK8130780.1"/>
    <property type="molecule type" value="Genomic_DNA"/>
</dbReference>
<dbReference type="AlphaFoldDB" id="A0AAW0RAE2"/>
<sequence length="422" mass="46562">MLNFASTGFIMAVETSIDPNQTVSENPLPSLPPSLSYLTSKAKAVCQPVSLPVGTQFFTNQTALKYTLTGVWEESKNGSGRIISPSLTYFQNVLDDCSVTSIQIDVESQDRAVNQLALTEWGAKVRTYATCRIAASRGAVFFNLTQIYDYVPDTTNLNQFVLGESLMSTYWAQTTFMLQNETRYSQDKQKYPIRKGNLLFVPQPQGVDITNTGFFRFSSQFIEATSPGRYEFPHVKGETETLEDLIRQKAYPNIWRPADNLAKSVYSTILADLGQMSKRPNVLTDAPTLQQFSSNLSEIQKPMANARPGPATQSYDELKHITGPLAINPSVISAQYVCQVPRLRSTGSLVVALLVADLVFLKAAWSLYTLTAGWWLGRQARTSAWCRGCLEMGVGGGGLGGTPVSVAPEKPYVMLQQRDLNV</sequence>
<comment type="caution">
    <text evidence="1">The sequence shown here is derived from an EMBL/GenBank/DDBJ whole genome shotgun (WGS) entry which is preliminary data.</text>
</comment>
<proteinExistence type="predicted"/>
<accession>A0AAW0RAE2</accession>
<protein>
    <submittedName>
        <fullName evidence="1">Uncharacterized protein</fullName>
    </submittedName>
</protein>
<dbReference type="Proteomes" id="UP001392437">
    <property type="component" value="Unassembled WGS sequence"/>
</dbReference>
<name>A0AAW0RAE2_9PEZI</name>